<dbReference type="Proteomes" id="UP000255093">
    <property type="component" value="Unassembled WGS sequence"/>
</dbReference>
<reference evidence="2 3" key="1">
    <citation type="submission" date="2018-06" db="EMBL/GenBank/DDBJ databases">
        <authorList>
            <consortium name="Pathogen Informatics"/>
            <person name="Doyle S."/>
        </authorList>
    </citation>
    <scope>NUCLEOTIDE SEQUENCE [LARGE SCALE GENOMIC DNA]</scope>
    <source>
        <strain evidence="2 3">NCTC8621</strain>
    </source>
</reference>
<accession>A0A0K3XB47</accession>
<dbReference type="InterPro" id="IPR051396">
    <property type="entry name" value="Bact_Antivir_Def_Nuclease"/>
</dbReference>
<feature type="domain" description="ATPase AAA-type core" evidence="1">
    <location>
        <begin position="272"/>
        <end position="353"/>
    </location>
</feature>
<dbReference type="InterPro" id="IPR027417">
    <property type="entry name" value="P-loop_NTPase"/>
</dbReference>
<name>A0A0K3XB47_ECOLX</name>
<proteinExistence type="predicted"/>
<dbReference type="GO" id="GO:0005524">
    <property type="term" value="F:ATP binding"/>
    <property type="evidence" value="ECO:0007669"/>
    <property type="project" value="UniProtKB-KW"/>
</dbReference>
<protein>
    <submittedName>
        <fullName evidence="2">ATP-binding protein</fullName>
    </submittedName>
</protein>
<gene>
    <name evidence="2" type="ORF">NCTC8621_02114</name>
</gene>
<dbReference type="Gene3D" id="3.40.50.300">
    <property type="entry name" value="P-loop containing nucleotide triphosphate hydrolases"/>
    <property type="match status" value="1"/>
</dbReference>
<dbReference type="PANTHER" id="PTHR43581:SF2">
    <property type="entry name" value="EXCINUCLEASE ATPASE SUBUNIT"/>
    <property type="match status" value="1"/>
</dbReference>
<evidence type="ECO:0000313" key="3">
    <source>
        <dbReference type="Proteomes" id="UP000255093"/>
    </source>
</evidence>
<organism evidence="2 3">
    <name type="scientific">Escherichia coli</name>
    <dbReference type="NCBI Taxonomy" id="562"/>
    <lineage>
        <taxon>Bacteria</taxon>
        <taxon>Pseudomonadati</taxon>
        <taxon>Pseudomonadota</taxon>
        <taxon>Gammaproteobacteria</taxon>
        <taxon>Enterobacterales</taxon>
        <taxon>Enterobacteriaceae</taxon>
        <taxon>Escherichia</taxon>
    </lineage>
</organism>
<keyword evidence="2" id="KW-0067">ATP-binding</keyword>
<dbReference type="Pfam" id="PF13304">
    <property type="entry name" value="AAA_21"/>
    <property type="match status" value="1"/>
</dbReference>
<dbReference type="EMBL" id="UGBW01000003">
    <property type="protein sequence ID" value="STH82148.1"/>
    <property type="molecule type" value="Genomic_DNA"/>
</dbReference>
<dbReference type="PANTHER" id="PTHR43581">
    <property type="entry name" value="ATP/GTP PHOSPHATASE"/>
    <property type="match status" value="1"/>
</dbReference>
<evidence type="ECO:0000313" key="2">
    <source>
        <dbReference type="EMBL" id="STH82148.1"/>
    </source>
</evidence>
<dbReference type="SUPFAM" id="SSF52540">
    <property type="entry name" value="P-loop containing nucleoside triphosphate hydrolases"/>
    <property type="match status" value="1"/>
</dbReference>
<keyword evidence="2" id="KW-0547">Nucleotide-binding</keyword>
<dbReference type="GO" id="GO:0016887">
    <property type="term" value="F:ATP hydrolysis activity"/>
    <property type="evidence" value="ECO:0007669"/>
    <property type="project" value="InterPro"/>
</dbReference>
<dbReference type="AlphaFoldDB" id="A0A0K3XB47"/>
<dbReference type="RefSeq" id="WP_000827088.1">
    <property type="nucleotide sequence ID" value="NZ_BFMC01000127.1"/>
</dbReference>
<evidence type="ECO:0000259" key="1">
    <source>
        <dbReference type="Pfam" id="PF13304"/>
    </source>
</evidence>
<dbReference type="InterPro" id="IPR003959">
    <property type="entry name" value="ATPase_AAA_core"/>
</dbReference>
<sequence length="457" mass="52084">MKRLYYTHHDSRTLKLAIEGDVSDNANIFTVIVGKNGVGKSRLLSQIAKDCIQDIHFLKTFNPLFDREITPKLIAVSTSPFDKFPPGRRSLNHQRKENNYRYVGMRGEGPFGVSNAVSLLSSAARGWLEKLAYSENPANLLDVFHSIDFEPHIEFVFKPTYNGPDTPDYNFIGVYSDEILTEVKELYLKYNIKIDRKNIESLLKLNSESRHDIYEALVEINRFEPERRAVTLSVDFTNGETLVGSTYANNYFSRSILKLMNAGFMRLMDMRLIKKSYGPMSLKRASSGEQCLLVMLLGIAGHITDGSIILIDEPEISLHPRWQEEFIIMLTKAFLTYSGCQFIIATHSPQIISNLPNKGCYITSLSKSYLYKAKYFSNRSADYQLAELFDAPGIMNEYIARLAFNLLSKVKTAKLVTDDNWRELKQLQLLLENVNSNDPINELVNSVSQVCEIYAKN</sequence>